<organism evidence="2 3">
    <name type="scientific">Granulicatella elegans ATCC 700633</name>
    <dbReference type="NCBI Taxonomy" id="626369"/>
    <lineage>
        <taxon>Bacteria</taxon>
        <taxon>Bacillati</taxon>
        <taxon>Bacillota</taxon>
        <taxon>Bacilli</taxon>
        <taxon>Lactobacillales</taxon>
        <taxon>Carnobacteriaceae</taxon>
        <taxon>Granulicatella</taxon>
    </lineage>
</organism>
<evidence type="ECO:0000313" key="2">
    <source>
        <dbReference type="EMBL" id="EEW93366.1"/>
    </source>
</evidence>
<accession>D0BJW3</accession>
<dbReference type="RefSeq" id="WP_006702522.1">
    <property type="nucleotide sequence ID" value="NZ_KI391971.1"/>
</dbReference>
<keyword evidence="3" id="KW-1185">Reference proteome</keyword>
<dbReference type="eggNOG" id="COG0456">
    <property type="taxonomic scope" value="Bacteria"/>
</dbReference>
<reference evidence="2" key="2">
    <citation type="submission" date="2011-10" db="EMBL/GenBank/DDBJ databases">
        <title>The Genome Sequence of Granulicatella elegans ATCC 700633.</title>
        <authorList>
            <consortium name="The Broad Institute Genome Sequencing Platform"/>
            <consortium name="The Broad Institute Genome Sequencing Center for Infectious Disease"/>
            <person name="Earl A."/>
            <person name="Ward D."/>
            <person name="Feldgarden M."/>
            <person name="Gevers D."/>
            <person name="Sibley C.D."/>
            <person name="Field T.R."/>
            <person name="Grinwis M."/>
            <person name="Eshaghurshan C.S."/>
            <person name="Surette M.G."/>
            <person name="Young S.K."/>
            <person name="Zeng Q."/>
            <person name="Gargeya S."/>
            <person name="Fitzgerald M."/>
            <person name="Haas B."/>
            <person name="Abouelleil A."/>
            <person name="Alvarado L."/>
            <person name="Arachchi H.M."/>
            <person name="Berlin A."/>
            <person name="Brown A."/>
            <person name="Chapman S.B."/>
            <person name="Chen Z."/>
            <person name="Dunbar C."/>
            <person name="Freedman E."/>
            <person name="Gearin G."/>
            <person name="Goldberg J."/>
            <person name="Griggs A."/>
            <person name="Gujja S."/>
            <person name="Heiman D."/>
            <person name="Howarth C."/>
            <person name="Larson L."/>
            <person name="Lui A."/>
            <person name="MacDonald P.J.P."/>
            <person name="Montmayeur A."/>
            <person name="Murphy C."/>
            <person name="Neiman D."/>
            <person name="Pearson M."/>
            <person name="Priest M."/>
            <person name="Roberts A."/>
            <person name="Saif S."/>
            <person name="Shea T."/>
            <person name="Shenoy N."/>
            <person name="Sisk P."/>
            <person name="Stolte C."/>
            <person name="Sykes S."/>
            <person name="Wortman J."/>
            <person name="Nusbaum C."/>
            <person name="Birren B."/>
        </authorList>
    </citation>
    <scope>NUCLEOTIDE SEQUENCE [LARGE SCALE GENOMIC DNA]</scope>
    <source>
        <strain evidence="2">ATCC 700633</strain>
    </source>
</reference>
<dbReference type="AlphaFoldDB" id="D0BJW3"/>
<reference evidence="2" key="1">
    <citation type="submission" date="2009-09" db="EMBL/GenBank/DDBJ databases">
        <authorList>
            <consortium name="The Broad Institute Genome Sequencing Platform"/>
            <person name="Ward D."/>
            <person name="Feldgarden M."/>
            <person name="Earl A."/>
            <person name="Young S.K."/>
            <person name="Zeng Q."/>
            <person name="Koehrsen M."/>
            <person name="Alvarado L."/>
            <person name="Berlin A."/>
            <person name="Bochicchio J."/>
            <person name="Borenstein D."/>
            <person name="Chapman S.B."/>
            <person name="Chen Z."/>
            <person name="Engels R."/>
            <person name="Freedman E."/>
            <person name="Gellesch M."/>
            <person name="Goldberg J."/>
            <person name="Griggs A."/>
            <person name="Gujja S."/>
            <person name="Heilman E."/>
            <person name="Heiman D."/>
            <person name="Hepburn T."/>
            <person name="Howarth C."/>
            <person name="Jen D."/>
            <person name="Larson L."/>
            <person name="Lewis B."/>
            <person name="Mehta T."/>
            <person name="Park D."/>
            <person name="Pearson M."/>
            <person name="Roberts A."/>
            <person name="Saif S."/>
            <person name="Shea T."/>
            <person name="Shenoy N."/>
            <person name="Sisk P."/>
            <person name="Stolte C."/>
            <person name="Sykes S."/>
            <person name="Thomson T."/>
            <person name="Walk T."/>
            <person name="White J."/>
            <person name="Yandava C."/>
            <person name="Sibley C.D."/>
            <person name="Field T.R."/>
            <person name="Grinwis M."/>
            <person name="Eshaghurshan C.S."/>
            <person name="Surette M.G."/>
            <person name="Haas B."/>
            <person name="Nusbaum C."/>
            <person name="Birren B."/>
        </authorList>
    </citation>
    <scope>NUCLEOTIDE SEQUENCE [LARGE SCALE GENOMIC DNA]</scope>
    <source>
        <strain evidence="2">ATCC 700633</strain>
    </source>
</reference>
<dbReference type="PANTHER" id="PTHR43233:SF1">
    <property type="entry name" value="FAMILY N-ACETYLTRANSFERASE, PUTATIVE (AFU_ORTHOLOGUE AFUA_6G03350)-RELATED"/>
    <property type="match status" value="1"/>
</dbReference>
<feature type="domain" description="N-acetyltransferase" evidence="1">
    <location>
        <begin position="2"/>
        <end position="138"/>
    </location>
</feature>
<evidence type="ECO:0000259" key="1">
    <source>
        <dbReference type="PROSITE" id="PS51186"/>
    </source>
</evidence>
<gene>
    <name evidence="2" type="ORF">HMPREF0446_00248</name>
</gene>
<dbReference type="InterPro" id="IPR000182">
    <property type="entry name" value="GNAT_dom"/>
</dbReference>
<dbReference type="SUPFAM" id="SSF55729">
    <property type="entry name" value="Acyl-CoA N-acyltransferases (Nat)"/>
    <property type="match status" value="1"/>
</dbReference>
<dbReference type="InterPro" id="IPR016181">
    <property type="entry name" value="Acyl_CoA_acyltransferase"/>
</dbReference>
<dbReference type="Proteomes" id="UP000002939">
    <property type="component" value="Unassembled WGS sequence"/>
</dbReference>
<dbReference type="HOGENOM" id="CLU_086503_5_0_9"/>
<sequence>MIGYKKKDAVSFEEIFPLYEAVGWTNYTTNPTMLKNALEHSLFLISARDENGKLIGFLRAVGDGYSILYIQDIIVLPEYQRQGIGTQLLRQTLKYFNEVYQIILTTDSELKTIAFYEANGFTALSKYGCTSFMANPILQAK</sequence>
<dbReference type="STRING" id="626369.HMPREF0446_00248"/>
<dbReference type="Pfam" id="PF00583">
    <property type="entry name" value="Acetyltransf_1"/>
    <property type="match status" value="1"/>
</dbReference>
<name>D0BJW3_9LACT</name>
<dbReference type="PROSITE" id="PS51186">
    <property type="entry name" value="GNAT"/>
    <property type="match status" value="1"/>
</dbReference>
<comment type="caution">
    <text evidence="2">The sequence shown here is derived from an EMBL/GenBank/DDBJ whole genome shotgun (WGS) entry which is preliminary data.</text>
</comment>
<dbReference type="GO" id="GO:0016747">
    <property type="term" value="F:acyltransferase activity, transferring groups other than amino-acyl groups"/>
    <property type="evidence" value="ECO:0007669"/>
    <property type="project" value="InterPro"/>
</dbReference>
<proteinExistence type="predicted"/>
<dbReference type="InterPro" id="IPR053144">
    <property type="entry name" value="Acetyltransferase_Butenolide"/>
</dbReference>
<dbReference type="Gene3D" id="3.40.630.30">
    <property type="match status" value="1"/>
</dbReference>
<dbReference type="EMBL" id="ACRF02000014">
    <property type="protein sequence ID" value="EEW93366.1"/>
    <property type="molecule type" value="Genomic_DNA"/>
</dbReference>
<protein>
    <recommendedName>
        <fullName evidence="1">N-acetyltransferase domain-containing protein</fullName>
    </recommendedName>
</protein>
<dbReference type="CDD" id="cd04301">
    <property type="entry name" value="NAT_SF"/>
    <property type="match status" value="1"/>
</dbReference>
<dbReference type="PANTHER" id="PTHR43233">
    <property type="entry name" value="FAMILY N-ACETYLTRANSFERASE, PUTATIVE (AFU_ORTHOLOGUE AFUA_6G03350)-RELATED"/>
    <property type="match status" value="1"/>
</dbReference>
<evidence type="ECO:0000313" key="3">
    <source>
        <dbReference type="Proteomes" id="UP000002939"/>
    </source>
</evidence>
<dbReference type="OrthoDB" id="9775804at2"/>